<dbReference type="InterPro" id="IPR053170">
    <property type="entry name" value="Transcription_regulator"/>
</dbReference>
<feature type="transmembrane region" description="Helical" evidence="1">
    <location>
        <begin position="161"/>
        <end position="178"/>
    </location>
</feature>
<gene>
    <name evidence="2" type="ORF">L21SP5_01815</name>
</gene>
<dbReference type="Proteomes" id="UP000064893">
    <property type="component" value="Chromosome"/>
</dbReference>
<dbReference type="PANTHER" id="PTHR40031">
    <property type="entry name" value="HYPOTHETICAL MEMBRANE SPANNING PROTEIN"/>
    <property type="match status" value="1"/>
</dbReference>
<proteinExistence type="predicted"/>
<dbReference type="STRING" id="1307839.L21SP5_01815"/>
<sequence length="337" mass="38433">MDLVTQTVLGGAVGEMVLGKKAGNKAIMWGAVGGLIPDLDIFVTPFFSEVDGLFVHRGFSHAIIFAFLLAPLLGWLIHRIHKKNTDIQLREWIFLIFMAAFTHPILDYFTTYGTGAFLPFSDYRVEFGTIAIVDVFYTVPFILVLLTIMFIKRSSAIRRKLIVGLIFLTSFYLLGTVGNKLHVNAVFKNALSEQDIMYTRYRTAPLPLSNFLWMGLAETDSGYYMALYSNFDEQIPNDFEFIPRNEMLLDDIKEDKALQKLIKFTKGYYHVNKDDNGRYLADLRFGKMGIGKNAAFVFKFYITSRDGEVIIEQSQDSRSIEENAFSNYLQRITGKTN</sequence>
<organism evidence="2 3">
    <name type="scientific">Salinivirga cyanobacteriivorans</name>
    <dbReference type="NCBI Taxonomy" id="1307839"/>
    <lineage>
        <taxon>Bacteria</taxon>
        <taxon>Pseudomonadati</taxon>
        <taxon>Bacteroidota</taxon>
        <taxon>Bacteroidia</taxon>
        <taxon>Bacteroidales</taxon>
        <taxon>Salinivirgaceae</taxon>
        <taxon>Salinivirga</taxon>
    </lineage>
</organism>
<protein>
    <recommendedName>
        <fullName evidence="4">Metal-dependent hydrolase</fullName>
    </recommendedName>
</protein>
<keyword evidence="1" id="KW-0812">Transmembrane</keyword>
<evidence type="ECO:0000313" key="3">
    <source>
        <dbReference type="Proteomes" id="UP000064893"/>
    </source>
</evidence>
<name>A0A0S2HZF9_9BACT</name>
<keyword evidence="3" id="KW-1185">Reference proteome</keyword>
<reference evidence="2 3" key="1">
    <citation type="submission" date="2015-11" db="EMBL/GenBank/DDBJ databases">
        <title>Description and complete genome sequence of a novel strain predominating in hypersaline microbial mats and representing a new family of the Bacteriodetes phylum.</title>
        <authorList>
            <person name="Spring S."/>
            <person name="Bunk B."/>
            <person name="Sproer C."/>
            <person name="Klenk H.-P."/>
        </authorList>
    </citation>
    <scope>NUCLEOTIDE SEQUENCE [LARGE SCALE GENOMIC DNA]</scope>
    <source>
        <strain evidence="2 3">L21-Spi-D4</strain>
    </source>
</reference>
<feature type="transmembrane region" description="Helical" evidence="1">
    <location>
        <begin position="59"/>
        <end position="77"/>
    </location>
</feature>
<evidence type="ECO:0000313" key="2">
    <source>
        <dbReference type="EMBL" id="ALO15456.1"/>
    </source>
</evidence>
<feature type="transmembrane region" description="Helical" evidence="1">
    <location>
        <begin position="89"/>
        <end position="109"/>
    </location>
</feature>
<dbReference type="AlphaFoldDB" id="A0A0S2HZF9"/>
<keyword evidence="1" id="KW-1133">Transmembrane helix</keyword>
<evidence type="ECO:0008006" key="4">
    <source>
        <dbReference type="Google" id="ProtNLM"/>
    </source>
</evidence>
<feature type="transmembrane region" description="Helical" evidence="1">
    <location>
        <begin position="26"/>
        <end position="47"/>
    </location>
</feature>
<dbReference type="RefSeq" id="WP_057952919.1">
    <property type="nucleotide sequence ID" value="NZ_CP013118.1"/>
</dbReference>
<dbReference type="InterPro" id="IPR007404">
    <property type="entry name" value="YdjM-like"/>
</dbReference>
<dbReference type="EMBL" id="CP013118">
    <property type="protein sequence ID" value="ALO15456.1"/>
    <property type="molecule type" value="Genomic_DNA"/>
</dbReference>
<accession>A0A0S2HZF9</accession>
<dbReference type="PANTHER" id="PTHR40031:SF1">
    <property type="entry name" value="MEMBRANE-BOUND METAL-DEPENDENT HYDROLASE"/>
    <property type="match status" value="1"/>
</dbReference>
<dbReference type="OrthoDB" id="9781927at2"/>
<dbReference type="Pfam" id="PF04307">
    <property type="entry name" value="YdjM"/>
    <property type="match status" value="1"/>
</dbReference>
<evidence type="ECO:0000256" key="1">
    <source>
        <dbReference type="SAM" id="Phobius"/>
    </source>
</evidence>
<dbReference type="KEGG" id="blq:L21SP5_01815"/>
<keyword evidence="1" id="KW-0472">Membrane</keyword>
<feature type="transmembrane region" description="Helical" evidence="1">
    <location>
        <begin position="129"/>
        <end position="149"/>
    </location>
</feature>